<comment type="subunit">
    <text evidence="10">Homodimer.</text>
</comment>
<keyword evidence="10" id="KW-0460">Magnesium</keyword>
<evidence type="ECO:0000256" key="2">
    <source>
        <dbReference type="ARBA" id="ARBA00004689"/>
    </source>
</evidence>
<dbReference type="Pfam" id="PF08502">
    <property type="entry name" value="LeuA_dimer"/>
    <property type="match status" value="1"/>
</dbReference>
<feature type="region of interest" description="Regulatory domain" evidence="10">
    <location>
        <begin position="456"/>
        <end position="926"/>
    </location>
</feature>
<dbReference type="PANTHER" id="PTHR46911">
    <property type="match status" value="1"/>
</dbReference>
<dbReference type="PANTHER" id="PTHR46911:SF1">
    <property type="entry name" value="2-ISOPROPYLMALATE SYNTHASE"/>
    <property type="match status" value="1"/>
</dbReference>
<feature type="region of interest" description="Disordered" evidence="11">
    <location>
        <begin position="646"/>
        <end position="751"/>
    </location>
</feature>
<dbReference type="PROSITE" id="PS50991">
    <property type="entry name" value="PYR_CT"/>
    <property type="match status" value="1"/>
</dbReference>
<dbReference type="InterPro" id="IPR036230">
    <property type="entry name" value="LeuA_allosteric_dom_sf"/>
</dbReference>
<feature type="region of interest" description="Disordered" evidence="11">
    <location>
        <begin position="765"/>
        <end position="879"/>
    </location>
</feature>
<comment type="function">
    <text evidence="10">Catalyzes the condensation of the acetyl group of acetyl-CoA with 3-methyl-2-oxobutanoate (2-ketoisovalerate) to form 3-carboxy-3-hydroxy-4-methylpentanoate (2-isopropylmalate).</text>
</comment>
<evidence type="ECO:0000256" key="10">
    <source>
        <dbReference type="HAMAP-Rule" id="MF_00572"/>
    </source>
</evidence>
<comment type="catalytic activity">
    <reaction evidence="1 10">
        <text>3-methyl-2-oxobutanoate + acetyl-CoA + H2O = (2S)-2-isopropylmalate + CoA + H(+)</text>
        <dbReference type="Rhea" id="RHEA:21524"/>
        <dbReference type="ChEBI" id="CHEBI:1178"/>
        <dbReference type="ChEBI" id="CHEBI:11851"/>
        <dbReference type="ChEBI" id="CHEBI:15377"/>
        <dbReference type="ChEBI" id="CHEBI:15378"/>
        <dbReference type="ChEBI" id="CHEBI:57287"/>
        <dbReference type="ChEBI" id="CHEBI:57288"/>
        <dbReference type="EC" id="2.3.3.13"/>
    </reaction>
</comment>
<proteinExistence type="inferred from homology"/>
<protein>
    <recommendedName>
        <fullName evidence="4 10">2-isopropylmalate synthase</fullName>
        <ecNumber evidence="4 10">2.3.3.13</ecNumber>
    </recommendedName>
    <alternativeName>
        <fullName evidence="10">Alpha-IPM synthase</fullName>
    </alternativeName>
    <alternativeName>
        <fullName evidence="10">Alpha-isopropylmalate synthase</fullName>
    </alternativeName>
</protein>
<keyword evidence="14" id="KW-1185">Reference proteome</keyword>
<dbReference type="PROSITE" id="PS00816">
    <property type="entry name" value="AIPM_HOMOCIT_SYNTH_2"/>
    <property type="match status" value="1"/>
</dbReference>
<feature type="compositionally biased region" description="Low complexity" evidence="11">
    <location>
        <begin position="558"/>
        <end position="573"/>
    </location>
</feature>
<dbReference type="InterPro" id="IPR054692">
    <property type="entry name" value="LeuA-like_post-cat"/>
</dbReference>
<dbReference type="CDD" id="cd07942">
    <property type="entry name" value="DRE_TIM_LeuA"/>
    <property type="match status" value="1"/>
</dbReference>
<dbReference type="SUPFAM" id="SSF89000">
    <property type="entry name" value="post-HMGL domain-like"/>
    <property type="match status" value="1"/>
</dbReference>
<feature type="compositionally biased region" description="Basic and acidic residues" evidence="11">
    <location>
        <begin position="838"/>
        <end position="859"/>
    </location>
</feature>
<evidence type="ECO:0000256" key="1">
    <source>
        <dbReference type="ARBA" id="ARBA00000064"/>
    </source>
</evidence>
<dbReference type="SMART" id="SM00917">
    <property type="entry name" value="LeuA_dimer"/>
    <property type="match status" value="1"/>
</dbReference>
<feature type="binding site" evidence="10">
    <location>
        <position position="253"/>
    </location>
    <ligand>
        <name>Mg(2+)</name>
        <dbReference type="ChEBI" id="CHEBI:18420"/>
    </ligand>
</feature>
<keyword evidence="6 10" id="KW-0028">Amino-acid biosynthesis</keyword>
<dbReference type="SUPFAM" id="SSF110921">
    <property type="entry name" value="2-isopropylmalate synthase LeuA, allosteric (dimerisation) domain"/>
    <property type="match status" value="1"/>
</dbReference>
<feature type="compositionally biased region" description="Polar residues" evidence="11">
    <location>
        <begin position="864"/>
        <end position="873"/>
    </location>
</feature>
<dbReference type="NCBIfam" id="TIGR00970">
    <property type="entry name" value="leuA_yeast"/>
    <property type="match status" value="1"/>
</dbReference>
<dbReference type="InterPro" id="IPR002034">
    <property type="entry name" value="AIPM/Hcit_synth_CS"/>
</dbReference>
<evidence type="ECO:0000256" key="3">
    <source>
        <dbReference type="ARBA" id="ARBA00009767"/>
    </source>
</evidence>
<keyword evidence="10" id="KW-0963">Cytoplasm</keyword>
<dbReference type="Gene3D" id="3.30.160.270">
    <property type="match status" value="1"/>
</dbReference>
<feature type="region of interest" description="Disordered" evidence="11">
    <location>
        <begin position="557"/>
        <end position="626"/>
    </location>
</feature>
<evidence type="ECO:0000256" key="8">
    <source>
        <dbReference type="ARBA" id="ARBA00022723"/>
    </source>
</evidence>
<keyword evidence="5 10" id="KW-0432">Leucine biosynthesis</keyword>
<dbReference type="InterPro" id="IPR013709">
    <property type="entry name" value="2-isopropylmalate_synth_dimer"/>
</dbReference>
<accession>A0ABM8GEE1</accession>
<evidence type="ECO:0000313" key="13">
    <source>
        <dbReference type="EMBL" id="BDZ46651.1"/>
    </source>
</evidence>
<evidence type="ECO:0000256" key="4">
    <source>
        <dbReference type="ARBA" id="ARBA00012973"/>
    </source>
</evidence>
<dbReference type="EC" id="2.3.3.13" evidence="4 10"/>
<sequence>MKNNQKPSSMPVHRYRPYQEQFEVDLPDRTWPTRRITEAPRWCAVDLRDGNQALIDPMSPERKRIMFDLLVRMGYKEIEVGFPSASQTDFDFVRLLIEENAIPDDVTIQVLTQAREHLIRRTYESIVGAKQAIVHLYNSTSVLQRDVVFRTGRQGIIDIALEGARLCRQMEATVPGTAVYYEYSPESYTGTELEFAVDVCNQVLEIFEPTPERKVIINLPATVEMATPNVYADSIEWMGRHLAHRENVILSLHPHNDRGTAIAAAELGYLAGADRIEGCLFGNGERTGNVDLVALGINLFTQGIDPQIDFSDLDGIRRTAEHCNQLRVPERSPWAGDLVYTAFSGSHQDAIKKGFEAMAVEAKAQGKPVDELEWAVPYLPVDPKDLGRSYEAVIRVNSQSGKGGVAYLLKADHALDLPRRLQIEFSGVVQAKTDAEGGEVTSDEIWAIFQDEYLPARNDADKWGRFELKSTRVASDMTGTVSLQARLRVGDDVLDVQGAGNGPIASFLDVLSAQGVEVKLYDYVEHALSASGDALAAAYVELEVNGRRLWGVGIDADSSTASSRRSCRASTARSARRSPTRSTWPSSEKHIPARMVRYAVPPGPERADTRVKPTSRGCRNTRGTAVAPALALGGTAAERTLLGQAPAEAHGQQADDHGRRDAGDRRALDRDARAEPGDEQHRADARGDRVERADVHERDRQVEEQVPEHRAADRRDHPDEHRGHLRQSEGERLAGADRAEQADGQGIQDGDSHAEAGEQLLQQHAEKGRDHCCGQVPVGAQRDRSADEQDVAEQTAAETSRHTDDRDPEQVEPAVPEAAREHRTLEAADGDGGEIGPEGDREGGSHPSHDGGFRGRPRNDAGGNDTSSSSRVNIPSEVLARHPGVRQAGGMALMTSTLDSVIVVWHVAVNAGMRTPLRRRARMTSR</sequence>
<dbReference type="PROSITE" id="PS00815">
    <property type="entry name" value="AIPM_HOMOCIT_SYNTH_1"/>
    <property type="match status" value="1"/>
</dbReference>
<dbReference type="SUPFAM" id="SSF51569">
    <property type="entry name" value="Aldolase"/>
    <property type="match status" value="1"/>
</dbReference>
<evidence type="ECO:0000256" key="7">
    <source>
        <dbReference type="ARBA" id="ARBA00022679"/>
    </source>
</evidence>
<dbReference type="InterPro" id="IPR039371">
    <property type="entry name" value="LeuA_N_DRE-TIM"/>
</dbReference>
<dbReference type="Pfam" id="PF22615">
    <property type="entry name" value="IPMS_D2"/>
    <property type="match status" value="1"/>
</dbReference>
<feature type="domain" description="Pyruvate carboxyltransferase" evidence="12">
    <location>
        <begin position="40"/>
        <end position="314"/>
    </location>
</feature>
<keyword evidence="8 10" id="KW-0479">Metal-binding</keyword>
<dbReference type="InterPro" id="IPR000891">
    <property type="entry name" value="PYR_CT"/>
</dbReference>
<evidence type="ECO:0000256" key="5">
    <source>
        <dbReference type="ARBA" id="ARBA00022430"/>
    </source>
</evidence>
<dbReference type="Gene3D" id="3.20.20.70">
    <property type="entry name" value="Aldolase class I"/>
    <property type="match status" value="1"/>
</dbReference>
<dbReference type="InterPro" id="IPR005668">
    <property type="entry name" value="IPM_Synthase"/>
</dbReference>
<dbReference type="HAMAP" id="MF_00572">
    <property type="entry name" value="LeuA_type2"/>
    <property type="match status" value="1"/>
</dbReference>
<evidence type="ECO:0000313" key="14">
    <source>
        <dbReference type="Proteomes" id="UP001321498"/>
    </source>
</evidence>
<gene>
    <name evidence="10" type="primary">leuA</name>
    <name evidence="13" type="ORF">GCM10025866_25600</name>
</gene>
<comment type="similarity">
    <text evidence="3 10">Belongs to the alpha-IPM synthase/homocitrate synthase family. LeuA type 2 subfamily.</text>
</comment>
<comment type="pathway">
    <text evidence="2 10">Amino-acid biosynthesis; L-leucine biosynthesis; L-leucine from 3-methyl-2-oxobutanoate: step 1/4.</text>
</comment>
<organism evidence="13 14">
    <name type="scientific">Naasia aerilata</name>
    <dbReference type="NCBI Taxonomy" id="1162966"/>
    <lineage>
        <taxon>Bacteria</taxon>
        <taxon>Bacillati</taxon>
        <taxon>Actinomycetota</taxon>
        <taxon>Actinomycetes</taxon>
        <taxon>Micrococcales</taxon>
        <taxon>Microbacteriaceae</taxon>
        <taxon>Naasia</taxon>
    </lineage>
</organism>
<feature type="compositionally biased region" description="Basic and acidic residues" evidence="11">
    <location>
        <begin position="799"/>
        <end position="809"/>
    </location>
</feature>
<feature type="binding site" evidence="10">
    <location>
        <position position="255"/>
    </location>
    <ligand>
        <name>Mg(2+)</name>
        <dbReference type="ChEBI" id="CHEBI:18420"/>
    </ligand>
</feature>
<dbReference type="Pfam" id="PF00682">
    <property type="entry name" value="HMGL-like"/>
    <property type="match status" value="1"/>
</dbReference>
<dbReference type="Proteomes" id="UP001321498">
    <property type="component" value="Chromosome"/>
</dbReference>
<evidence type="ECO:0000256" key="11">
    <source>
        <dbReference type="SAM" id="MobiDB-lite"/>
    </source>
</evidence>
<feature type="binding site" evidence="10">
    <location>
        <position position="289"/>
    </location>
    <ligand>
        <name>Mg(2+)</name>
        <dbReference type="ChEBI" id="CHEBI:18420"/>
    </ligand>
</feature>
<evidence type="ECO:0000259" key="12">
    <source>
        <dbReference type="PROSITE" id="PS50991"/>
    </source>
</evidence>
<feature type="binding site" evidence="10">
    <location>
        <position position="49"/>
    </location>
    <ligand>
        <name>Mg(2+)</name>
        <dbReference type="ChEBI" id="CHEBI:18420"/>
    </ligand>
</feature>
<dbReference type="InterPro" id="IPR013785">
    <property type="entry name" value="Aldolase_TIM"/>
</dbReference>
<reference evidence="14" key="1">
    <citation type="journal article" date="2019" name="Int. J. Syst. Evol. Microbiol.">
        <title>The Global Catalogue of Microorganisms (GCM) 10K type strain sequencing project: providing services to taxonomists for standard genome sequencing and annotation.</title>
        <authorList>
            <consortium name="The Broad Institute Genomics Platform"/>
            <consortium name="The Broad Institute Genome Sequencing Center for Infectious Disease"/>
            <person name="Wu L."/>
            <person name="Ma J."/>
        </authorList>
    </citation>
    <scope>NUCLEOTIDE SEQUENCE [LARGE SCALE GENOMIC DNA]</scope>
    <source>
        <strain evidence="14">NBRC 108725</strain>
    </source>
</reference>
<comment type="cofactor">
    <cofactor evidence="10">
        <name>Mg(2+)</name>
        <dbReference type="ChEBI" id="CHEBI:18420"/>
    </cofactor>
</comment>
<evidence type="ECO:0000256" key="6">
    <source>
        <dbReference type="ARBA" id="ARBA00022605"/>
    </source>
</evidence>
<feature type="compositionally biased region" description="Basic and acidic residues" evidence="11">
    <location>
        <begin position="653"/>
        <end position="741"/>
    </location>
</feature>
<keyword evidence="7 10" id="KW-0808">Transferase</keyword>
<dbReference type="NCBIfam" id="NF002991">
    <property type="entry name" value="PRK03739.1"/>
    <property type="match status" value="1"/>
</dbReference>
<name>A0ABM8GEE1_9MICO</name>
<keyword evidence="9 10" id="KW-0100">Branched-chain amino acid biosynthesis</keyword>
<evidence type="ECO:0000256" key="9">
    <source>
        <dbReference type="ARBA" id="ARBA00023304"/>
    </source>
</evidence>
<dbReference type="EMBL" id="AP027731">
    <property type="protein sequence ID" value="BDZ46651.1"/>
    <property type="molecule type" value="Genomic_DNA"/>
</dbReference>
<comment type="subcellular location">
    <subcellularLocation>
        <location evidence="10">Cytoplasm</location>
    </subcellularLocation>
</comment>